<organism evidence="2 3">
    <name type="scientific">Nocardioides daedukensis</name>
    <dbReference type="NCBI Taxonomy" id="634462"/>
    <lineage>
        <taxon>Bacteria</taxon>
        <taxon>Bacillati</taxon>
        <taxon>Actinomycetota</taxon>
        <taxon>Actinomycetes</taxon>
        <taxon>Propionibacteriales</taxon>
        <taxon>Nocardioidaceae</taxon>
        <taxon>Nocardioides</taxon>
    </lineage>
</organism>
<feature type="transmembrane region" description="Helical" evidence="1">
    <location>
        <begin position="115"/>
        <end position="134"/>
    </location>
</feature>
<reference evidence="2 3" key="1">
    <citation type="submission" date="2020-07" db="EMBL/GenBank/DDBJ databases">
        <title>Sequencing the genomes of 1000 actinobacteria strains.</title>
        <authorList>
            <person name="Klenk H.-P."/>
        </authorList>
    </citation>
    <scope>NUCLEOTIDE SEQUENCE [LARGE SCALE GENOMIC DNA]</scope>
    <source>
        <strain evidence="2 3">DSM 23819</strain>
    </source>
</reference>
<keyword evidence="3" id="KW-1185">Reference proteome</keyword>
<gene>
    <name evidence="2" type="ORF">BJ980_001008</name>
</gene>
<feature type="transmembrane region" description="Helical" evidence="1">
    <location>
        <begin position="154"/>
        <end position="176"/>
    </location>
</feature>
<protein>
    <submittedName>
        <fullName evidence="2">Uncharacterized protein</fullName>
    </submittedName>
</protein>
<proteinExistence type="predicted"/>
<comment type="caution">
    <text evidence="2">The sequence shown here is derived from an EMBL/GenBank/DDBJ whole genome shotgun (WGS) entry which is preliminary data.</text>
</comment>
<sequence>MEIVVVAILVLTAAVSMAGWRTPGRGQVVLAVALFAGLGAAAALLGFDDRTIPAGSATVVDVALLGILAVGGGGVITTSIFRLIDGTRDAEEGSMRQAGEVLRGGAWIGGLERTAVFASVVAAWPSGLAIILALKGLGRYAELRSSTPGAAERFIIGTFASVLWAIACAGTALLAIA</sequence>
<keyword evidence="1" id="KW-1133">Transmembrane helix</keyword>
<evidence type="ECO:0000256" key="1">
    <source>
        <dbReference type="SAM" id="Phobius"/>
    </source>
</evidence>
<name>A0A7Y9S242_9ACTN</name>
<evidence type="ECO:0000313" key="2">
    <source>
        <dbReference type="EMBL" id="NYG58085.1"/>
    </source>
</evidence>
<feature type="transmembrane region" description="Helical" evidence="1">
    <location>
        <begin position="28"/>
        <end position="47"/>
    </location>
</feature>
<feature type="transmembrane region" description="Helical" evidence="1">
    <location>
        <begin position="59"/>
        <end position="84"/>
    </location>
</feature>
<evidence type="ECO:0000313" key="3">
    <source>
        <dbReference type="Proteomes" id="UP000540656"/>
    </source>
</evidence>
<dbReference type="Proteomes" id="UP000540656">
    <property type="component" value="Unassembled WGS sequence"/>
</dbReference>
<dbReference type="EMBL" id="JACCAA010000001">
    <property type="protein sequence ID" value="NYG58085.1"/>
    <property type="molecule type" value="Genomic_DNA"/>
</dbReference>
<dbReference type="AlphaFoldDB" id="A0A7Y9S242"/>
<accession>A0A7Y9S242</accession>
<keyword evidence="1" id="KW-0812">Transmembrane</keyword>
<dbReference type="RefSeq" id="WP_179501280.1">
    <property type="nucleotide sequence ID" value="NZ_JACCAA010000001.1"/>
</dbReference>
<keyword evidence="1" id="KW-0472">Membrane</keyword>